<dbReference type="HOGENOM" id="CLU_2839553_0_0_2"/>
<dbReference type="STRING" id="1505907.TEU_07525"/>
<keyword evidence="2" id="KW-1185">Reference proteome</keyword>
<reference evidence="1 2" key="1">
    <citation type="journal article" date="2015" name="Int. J. Syst. Evol. Microbiol.">
        <title>Thermococcus eurythermalis sp. nov., a conditional piezophilic hyperthermophilic archaeon with a wide temperature range isolated from an oil-immersed chimney in the Guaymas Basin.</title>
        <authorList>
            <person name="Zhao W."/>
            <person name="Zeng X."/>
            <person name="Xiao X."/>
        </authorList>
    </citation>
    <scope>NUCLEOTIDE SEQUENCE [LARGE SCALE GENOMIC DNA]</scope>
    <source>
        <strain evidence="1 2">A501</strain>
    </source>
</reference>
<organism evidence="1 2">
    <name type="scientific">Thermococcus eurythermalis</name>
    <dbReference type="NCBI Taxonomy" id="1505907"/>
    <lineage>
        <taxon>Archaea</taxon>
        <taxon>Methanobacteriati</taxon>
        <taxon>Methanobacteriota</taxon>
        <taxon>Thermococci</taxon>
        <taxon>Thermococcales</taxon>
        <taxon>Thermococcaceae</taxon>
        <taxon>Thermococcus</taxon>
    </lineage>
</organism>
<gene>
    <name evidence="1" type="ORF">TEU_07525</name>
</gene>
<evidence type="ECO:0000313" key="1">
    <source>
        <dbReference type="EMBL" id="AIU70193.1"/>
    </source>
</evidence>
<dbReference type="EMBL" id="CP008887">
    <property type="protein sequence ID" value="AIU70193.1"/>
    <property type="molecule type" value="Genomic_DNA"/>
</dbReference>
<dbReference type="GeneID" id="25153287"/>
<sequence length="65" mass="7243">MIDKVSEAIILLRVAKSIIETAESLIAMAGDEDSAYEVFNVGRELECIIGELEKLEACEVRRDED</sequence>
<name>A0A097QUR5_9EURY</name>
<dbReference type="KEGG" id="teu:TEU_07525"/>
<accession>A0A097QUR5</accession>
<dbReference type="AlphaFoldDB" id="A0A097QUR5"/>
<evidence type="ECO:0000313" key="2">
    <source>
        <dbReference type="Proteomes" id="UP000029980"/>
    </source>
</evidence>
<dbReference type="RefSeq" id="WP_050003169.1">
    <property type="nucleotide sequence ID" value="NZ_CP008887.1"/>
</dbReference>
<dbReference type="Proteomes" id="UP000029980">
    <property type="component" value="Chromosome"/>
</dbReference>
<proteinExistence type="predicted"/>
<protein>
    <submittedName>
        <fullName evidence="1">Uncharacterized protein</fullName>
    </submittedName>
</protein>